<protein>
    <recommendedName>
        <fullName evidence="4">Cxxc_20_cxxc protein</fullName>
    </recommendedName>
</protein>
<dbReference type="Proteomes" id="UP000078148">
    <property type="component" value="Chromosome"/>
</dbReference>
<dbReference type="AlphaFoldDB" id="A0A172ZG63"/>
<dbReference type="EMBL" id="CP013023">
    <property type="protein sequence ID" value="ANF96635.1"/>
    <property type="molecule type" value="Genomic_DNA"/>
</dbReference>
<proteinExistence type="predicted"/>
<reference evidence="3" key="1">
    <citation type="submission" date="2015-10" db="EMBL/GenBank/DDBJ databases">
        <title>Genome of Paenibacillus bovis sp. nov.</title>
        <authorList>
            <person name="Wu Z."/>
            <person name="Gao C."/>
            <person name="Liu Z."/>
            <person name="Zheng H."/>
        </authorList>
    </citation>
    <scope>NUCLEOTIDE SEQUENCE [LARGE SCALE GENOMIC DNA]</scope>
    <source>
        <strain evidence="3">BD3526</strain>
    </source>
</reference>
<accession>A0A172ZG63</accession>
<dbReference type="STRING" id="1616788.AR543_11865"/>
<organism evidence="2 3">
    <name type="scientific">Paenibacillus bovis</name>
    <dbReference type="NCBI Taxonomy" id="1616788"/>
    <lineage>
        <taxon>Bacteria</taxon>
        <taxon>Bacillati</taxon>
        <taxon>Bacillota</taxon>
        <taxon>Bacilli</taxon>
        <taxon>Bacillales</taxon>
        <taxon>Paenibacillaceae</taxon>
        <taxon>Paenibacillus</taxon>
    </lineage>
</organism>
<gene>
    <name evidence="2" type="ORF">AR543_11865</name>
</gene>
<name>A0A172ZG63_9BACL</name>
<evidence type="ECO:0000313" key="2">
    <source>
        <dbReference type="EMBL" id="ANF96635.1"/>
    </source>
</evidence>
<evidence type="ECO:0008006" key="4">
    <source>
        <dbReference type="Google" id="ProtNLM"/>
    </source>
</evidence>
<dbReference type="InterPro" id="IPR026369">
    <property type="entry name" value="CxxC_20_CxxC"/>
</dbReference>
<evidence type="ECO:0000256" key="1">
    <source>
        <dbReference type="SAM" id="Phobius"/>
    </source>
</evidence>
<keyword evidence="1" id="KW-1133">Transmembrane helix</keyword>
<keyword evidence="1" id="KW-0812">Transmembrane</keyword>
<dbReference type="KEGG" id="pbv:AR543_11865"/>
<feature type="transmembrane region" description="Helical" evidence="1">
    <location>
        <begin position="72"/>
        <end position="90"/>
    </location>
</feature>
<evidence type="ECO:0000313" key="3">
    <source>
        <dbReference type="Proteomes" id="UP000078148"/>
    </source>
</evidence>
<feature type="transmembrane region" description="Helical" evidence="1">
    <location>
        <begin position="49"/>
        <end position="66"/>
    </location>
</feature>
<dbReference type="OrthoDB" id="2418141at2"/>
<keyword evidence="1" id="KW-0472">Membrane</keyword>
<dbReference type="RefSeq" id="WP_060534661.1">
    <property type="nucleotide sequence ID" value="NZ_CP013023.1"/>
</dbReference>
<sequence length="104" mass="11966">MKLPTCPNCQHRFTWREAYHAAAKTKRFTYCPNCQTTLYPTANSLTKSALILAILQLVLIIFLPSLNVSIGIAILILAIYLVVFVLYLPFGYRYKEYEDSLFKL</sequence>
<keyword evidence="3" id="KW-1185">Reference proteome</keyword>
<reference evidence="2 3" key="2">
    <citation type="journal article" date="2016" name="Int. J. Syst. Evol. Microbiol.">
        <title>Paenibacillus bovis sp. nov., isolated from raw yak (Bos grunniens) milk.</title>
        <authorList>
            <person name="Gao C."/>
            <person name="Han J."/>
            <person name="Liu Z."/>
            <person name="Xu X."/>
            <person name="Hang F."/>
            <person name="Wu Z."/>
        </authorList>
    </citation>
    <scope>NUCLEOTIDE SEQUENCE [LARGE SCALE GENOMIC DNA]</scope>
    <source>
        <strain evidence="2 3">BD3526</strain>
    </source>
</reference>
<dbReference type="NCBIfam" id="TIGR04104">
    <property type="entry name" value="cxxc_20_cxxc"/>
    <property type="match status" value="1"/>
</dbReference>